<protein>
    <submittedName>
        <fullName evidence="1">Uncharacterized protein</fullName>
    </submittedName>
</protein>
<dbReference type="EMBL" id="JAPDGR010000162">
    <property type="protein sequence ID" value="KAJ2994669.1"/>
    <property type="molecule type" value="Genomic_DNA"/>
</dbReference>
<comment type="caution">
    <text evidence="1">The sequence shown here is derived from an EMBL/GenBank/DDBJ whole genome shotgun (WGS) entry which is preliminary data.</text>
</comment>
<organism evidence="1 2">
    <name type="scientific">Xylaria curta</name>
    <dbReference type="NCBI Taxonomy" id="42375"/>
    <lineage>
        <taxon>Eukaryota</taxon>
        <taxon>Fungi</taxon>
        <taxon>Dikarya</taxon>
        <taxon>Ascomycota</taxon>
        <taxon>Pezizomycotina</taxon>
        <taxon>Sordariomycetes</taxon>
        <taxon>Xylariomycetidae</taxon>
        <taxon>Xylariales</taxon>
        <taxon>Xylariaceae</taxon>
        <taxon>Xylaria</taxon>
    </lineage>
</organism>
<dbReference type="Proteomes" id="UP001143856">
    <property type="component" value="Unassembled WGS sequence"/>
</dbReference>
<accession>A0ACC1PKY4</accession>
<proteinExistence type="predicted"/>
<keyword evidence="2" id="KW-1185">Reference proteome</keyword>
<evidence type="ECO:0000313" key="1">
    <source>
        <dbReference type="EMBL" id="KAJ2994669.1"/>
    </source>
</evidence>
<evidence type="ECO:0000313" key="2">
    <source>
        <dbReference type="Proteomes" id="UP001143856"/>
    </source>
</evidence>
<sequence>MSDTRRAIPEDTSVNIEMTPLREDHIIDRQDEEARLLVTEGPSYPEHDTIPLPQTSRRSRLSRWSSAFGNPRGPRIKPWLPAYQRYPLTLTERYFPTSSTRLAGLACFLLLWLIAFLLPLRLEVATLQDHFGQYVLNLGCIDRPWKDKNGCGLDGIDCRPFSNNSFAFQCPANCLGVQVWNPHAVGPLDIIYQPLVIGDELYRGDSFICGAAIHAGVITDSRGGCGRLTYVGQVHGFNSTRRHGIASVPFDSYFPLSYQVSSDQGIPCREDPRGILLAVSIVFTAILSCYTTSPSLQFAITFIAIFSHVGLVSDPPTAAFHNTSILPDHVSKLAERFLPAAFVGFVLYRTCVARTLRDLEAQIEKTIFWLGGFWIGALSNYTFDWIPIQRLTPNDLEQQPGAKLALVAIIAIISVIVIQQMYFLFLERRLLRYLGLYGLFLVGLLICLVLPGVDLRLHHYIFALILLPGTTVQTRSSLLYQGLLLGLFVNGVARWGFASILETPEMLRDDGLLHSETPSIHAPIISSGLDKATITFSWANTSAIFDAISVLVNDVERHRGDNREIPSEDFTWERPAVVSAPEYFRFAFMCDGQTLDYSPAGTWFSNGTWYMDNTMDTEQDARDR</sequence>
<name>A0ACC1PKY4_9PEZI</name>
<reference evidence="1" key="1">
    <citation type="submission" date="2022-10" db="EMBL/GenBank/DDBJ databases">
        <title>Genome Sequence of Xylaria curta.</title>
        <authorList>
            <person name="Buettner E."/>
        </authorList>
    </citation>
    <scope>NUCLEOTIDE SEQUENCE</scope>
    <source>
        <strain evidence="1">Babe10</strain>
    </source>
</reference>
<gene>
    <name evidence="1" type="ORF">NUW58_g1493</name>
</gene>